<evidence type="ECO:0000313" key="1">
    <source>
        <dbReference type="EMBL" id="KAA6119600.1"/>
    </source>
</evidence>
<sequence length="93" mass="10629">MANQNNANVFSAESAHKVPVAKHARKRTRVYSPDEFLALPFVQKFIQENPNQYFVHEETGEQMMAQELAELYCTVNNGKKLKKALRRSFGAKS</sequence>
<dbReference type="Proteomes" id="UP000324255">
    <property type="component" value="Unassembled WGS sequence"/>
</dbReference>
<evidence type="ECO:0000313" key="2">
    <source>
        <dbReference type="Proteomes" id="UP000324255"/>
    </source>
</evidence>
<keyword evidence="2" id="KW-1185">Reference proteome</keyword>
<reference evidence="1 2" key="1">
    <citation type="submission" date="2019-09" db="EMBL/GenBank/DDBJ databases">
        <title>Genomic diversity of phyloplane-associated Pantoea species in Pakistan cotton crop.</title>
        <authorList>
            <person name="Tufail M.R."/>
            <person name="Cook D.R."/>
        </authorList>
    </citation>
    <scope>NUCLEOTIDE SEQUENCE [LARGE SCALE GENOMIC DNA]</scope>
    <source>
        <strain evidence="1 2">B_8</strain>
    </source>
</reference>
<gene>
    <name evidence="1" type="ORF">F3I20_21140</name>
</gene>
<name>A0AB34CER0_9GAMM</name>
<dbReference type="AlphaFoldDB" id="A0AB34CER0"/>
<dbReference type="RefSeq" id="WP_150019151.1">
    <property type="nucleotide sequence ID" value="NZ_VWVM01000024.1"/>
</dbReference>
<evidence type="ECO:0008006" key="3">
    <source>
        <dbReference type="Google" id="ProtNLM"/>
    </source>
</evidence>
<accession>A0AB34CER0</accession>
<dbReference type="EMBL" id="VWVM01000024">
    <property type="protein sequence ID" value="KAA6119600.1"/>
    <property type="molecule type" value="Genomic_DNA"/>
</dbReference>
<protein>
    <recommendedName>
        <fullName evidence="3">Transposase</fullName>
    </recommendedName>
</protein>
<proteinExistence type="predicted"/>
<comment type="caution">
    <text evidence="1">The sequence shown here is derived from an EMBL/GenBank/DDBJ whole genome shotgun (WGS) entry which is preliminary data.</text>
</comment>
<organism evidence="1 2">
    <name type="scientific">Candidatus Pantoea gossypiicola</name>
    <dbReference type="NCBI Taxonomy" id="2608008"/>
    <lineage>
        <taxon>Bacteria</taxon>
        <taxon>Pseudomonadati</taxon>
        <taxon>Pseudomonadota</taxon>
        <taxon>Gammaproteobacteria</taxon>
        <taxon>Enterobacterales</taxon>
        <taxon>Erwiniaceae</taxon>
        <taxon>Pantoea</taxon>
    </lineage>
</organism>